<organism evidence="3 4">
    <name type="scientific">Streptococcus australis ATCC 700641</name>
    <dbReference type="NCBI Taxonomy" id="888833"/>
    <lineage>
        <taxon>Bacteria</taxon>
        <taxon>Bacillati</taxon>
        <taxon>Bacillota</taxon>
        <taxon>Bacilli</taxon>
        <taxon>Lactobacillales</taxon>
        <taxon>Streptococcaceae</taxon>
        <taxon>Streptococcus</taxon>
    </lineage>
</organism>
<dbReference type="SUPFAM" id="SSF54593">
    <property type="entry name" value="Glyoxalase/Bleomycin resistance protein/Dihydroxybiphenyl dioxygenase"/>
    <property type="match status" value="1"/>
</dbReference>
<dbReference type="EMBL" id="AEQR01000013">
    <property type="protein sequence ID" value="EFV99857.1"/>
    <property type="molecule type" value="Genomic_DNA"/>
</dbReference>
<comment type="caution">
    <text evidence="3">The sequence shown here is derived from an EMBL/GenBank/DDBJ whole genome shotgun (WGS) entry which is preliminary data.</text>
</comment>
<dbReference type="Gene3D" id="3.10.180.40">
    <property type="entry name" value="C3-degrading proteinase like domains"/>
    <property type="match status" value="1"/>
</dbReference>
<dbReference type="AlphaFoldDB" id="E7S987"/>
<evidence type="ECO:0000259" key="1">
    <source>
        <dbReference type="Pfam" id="PF14506"/>
    </source>
</evidence>
<reference evidence="3 4" key="1">
    <citation type="submission" date="2010-12" db="EMBL/GenBank/DDBJ databases">
        <authorList>
            <person name="Muzny D."/>
            <person name="Qin X."/>
            <person name="Deng J."/>
            <person name="Jiang H."/>
            <person name="Liu Y."/>
            <person name="Qu J."/>
            <person name="Song X.-Z."/>
            <person name="Zhang L."/>
            <person name="Thornton R."/>
            <person name="Coyle M."/>
            <person name="Francisco L."/>
            <person name="Jackson L."/>
            <person name="Javaid M."/>
            <person name="Korchina V."/>
            <person name="Kovar C."/>
            <person name="Mata R."/>
            <person name="Mathew T."/>
            <person name="Ngo R."/>
            <person name="Nguyen L."/>
            <person name="Nguyen N."/>
            <person name="Okwuonu G."/>
            <person name="Ongeri F."/>
            <person name="Pham C."/>
            <person name="Simmons D."/>
            <person name="Wilczek-Boney K."/>
            <person name="Hale W."/>
            <person name="Jakkamsetti A."/>
            <person name="Pham P."/>
            <person name="Ruth R."/>
            <person name="San Lucas F."/>
            <person name="Warren J."/>
            <person name="Zhang J."/>
            <person name="Zhao Z."/>
            <person name="Zhou C."/>
            <person name="Zhu D."/>
            <person name="Lee S."/>
            <person name="Bess C."/>
            <person name="Blankenburg K."/>
            <person name="Forbes L."/>
            <person name="Fu Q."/>
            <person name="Gubbala S."/>
            <person name="Hirani K."/>
            <person name="Jayaseelan J.C."/>
            <person name="Lara F."/>
            <person name="Munidasa M."/>
            <person name="Palculict T."/>
            <person name="Patil S."/>
            <person name="Pu L.-L."/>
            <person name="Saada N."/>
            <person name="Tang L."/>
            <person name="Weissenberger G."/>
            <person name="Zhu Y."/>
            <person name="Hemphill L."/>
            <person name="Shang Y."/>
            <person name="Youmans B."/>
            <person name="Ayvaz T."/>
            <person name="Ross M."/>
            <person name="Santibanez J."/>
            <person name="Aqrawi P."/>
            <person name="Gross S."/>
            <person name="Joshi V."/>
            <person name="Fowler G."/>
            <person name="Nazareth L."/>
            <person name="Reid J."/>
            <person name="Worley K."/>
            <person name="Petrosino J."/>
            <person name="Highlander S."/>
            <person name="Gibbs R."/>
        </authorList>
    </citation>
    <scope>NUCLEOTIDE SEQUENCE [LARGE SCALE GENOMIC DNA]</scope>
    <source>
        <strain evidence="3 4">ATCC 700641</strain>
    </source>
</reference>
<dbReference type="InterPro" id="IPR032702">
    <property type="entry name" value="CppA_N"/>
</dbReference>
<dbReference type="InterPro" id="IPR029068">
    <property type="entry name" value="Glyas_Bleomycin-R_OHBP_Dase"/>
</dbReference>
<evidence type="ECO:0000259" key="2">
    <source>
        <dbReference type="Pfam" id="PF14507"/>
    </source>
</evidence>
<dbReference type="Proteomes" id="UP000002814">
    <property type="component" value="Unassembled WGS sequence"/>
</dbReference>
<name>E7S987_9STRE</name>
<accession>E7S987</accession>
<gene>
    <name evidence="3" type="primary">cppA</name>
    <name evidence="3" type="ORF">HMPREF9421_0643</name>
</gene>
<dbReference type="Pfam" id="PF14506">
    <property type="entry name" value="CppA_N"/>
    <property type="match status" value="1"/>
</dbReference>
<proteinExistence type="predicted"/>
<sequence length="265" mass="30288">MHKISCKKKENLLKYKRLGGIMCINKISSISPVLKTNNRNVNQEFFEKVLGMKTLLEDGALLSLGDQSKIDRLYLEESPSMRTRKVEGPKRLACLKIRVTNPQEIEWLLARGHQVDRLFKGKNGYAFEALSPEGDRILLHAEEQVDSLVEIGEVPDFQANEEFTTLTEFFVEKMVLRVPNVEISTAFYQQLPGLEEYLELEASDGPDLTLSNGQTWDLCQVKVILEPFVASEVASCFGDRVTFVPKRQQFVLVEDPSKIEWWFEA</sequence>
<dbReference type="Pfam" id="PF14507">
    <property type="entry name" value="CppA_C"/>
    <property type="match status" value="1"/>
</dbReference>
<dbReference type="eggNOG" id="COG0346">
    <property type="taxonomic scope" value="Bacteria"/>
</dbReference>
<evidence type="ECO:0000313" key="3">
    <source>
        <dbReference type="EMBL" id="EFV99857.1"/>
    </source>
</evidence>
<dbReference type="InterPro" id="IPR032703">
    <property type="entry name" value="CppA_C"/>
</dbReference>
<evidence type="ECO:0000313" key="4">
    <source>
        <dbReference type="Proteomes" id="UP000002814"/>
    </source>
</evidence>
<protein>
    <submittedName>
        <fullName evidence="3">CppA protein</fullName>
    </submittedName>
</protein>
<feature type="domain" description="CppA N-terminal" evidence="1">
    <location>
        <begin position="31"/>
        <end position="151"/>
    </location>
</feature>
<dbReference type="Gene3D" id="3.10.180.10">
    <property type="entry name" value="2,3-Dihydroxybiphenyl 1,2-Dioxygenase, domain 1"/>
    <property type="match status" value="1"/>
</dbReference>
<dbReference type="HOGENOM" id="CLU_093803_0_0_9"/>
<feature type="domain" description="CppA C-terminal" evidence="2">
    <location>
        <begin position="166"/>
        <end position="263"/>
    </location>
</feature>
<keyword evidence="4" id="KW-1185">Reference proteome</keyword>